<proteinExistence type="predicted"/>
<feature type="transmembrane region" description="Helical" evidence="2">
    <location>
        <begin position="43"/>
        <end position="62"/>
    </location>
</feature>
<feature type="compositionally biased region" description="Polar residues" evidence="1">
    <location>
        <begin position="272"/>
        <end position="283"/>
    </location>
</feature>
<feature type="transmembrane region" description="Helical" evidence="2">
    <location>
        <begin position="7"/>
        <end position="31"/>
    </location>
</feature>
<keyword evidence="2" id="KW-1133">Transmembrane helix</keyword>
<keyword evidence="2" id="KW-0812">Transmembrane</keyword>
<dbReference type="EMBL" id="CAXKWB010000130">
    <property type="protein sequence ID" value="CAL4059441.1"/>
    <property type="molecule type" value="Genomic_DNA"/>
</dbReference>
<evidence type="ECO:0000313" key="4">
    <source>
        <dbReference type="Proteomes" id="UP001497623"/>
    </source>
</evidence>
<keyword evidence="2" id="KW-0472">Membrane</keyword>
<dbReference type="Proteomes" id="UP001497623">
    <property type="component" value="Unassembled WGS sequence"/>
</dbReference>
<feature type="transmembrane region" description="Helical" evidence="2">
    <location>
        <begin position="106"/>
        <end position="125"/>
    </location>
</feature>
<evidence type="ECO:0000256" key="1">
    <source>
        <dbReference type="SAM" id="MobiDB-lite"/>
    </source>
</evidence>
<accession>A0AAV2PI89</accession>
<comment type="caution">
    <text evidence="3">The sequence shown here is derived from an EMBL/GenBank/DDBJ whole genome shotgun (WGS) entry which is preliminary data.</text>
</comment>
<gene>
    <name evidence="3" type="ORF">MNOR_LOCUS563</name>
</gene>
<evidence type="ECO:0000256" key="2">
    <source>
        <dbReference type="SAM" id="Phobius"/>
    </source>
</evidence>
<keyword evidence="4" id="KW-1185">Reference proteome</keyword>
<reference evidence="3 4" key="1">
    <citation type="submission" date="2024-05" db="EMBL/GenBank/DDBJ databases">
        <authorList>
            <person name="Wallberg A."/>
        </authorList>
    </citation>
    <scope>NUCLEOTIDE SEQUENCE [LARGE SCALE GENOMIC DNA]</scope>
</reference>
<sequence length="336" mass="37055">MNYNSKYLMAYSGICRFIQIVFLTGVHIATALSGKSLGWSCRIFVHIGSGLVMLSVVIYIVFHVLKPTKSRSSSTRWQEGLHDGLSALLLLVVSTVLLLQDINIPIGVAVFLSLSCALCIALQGFSNFSLGRQSRIKDYLGLYKYVSPEKWFNKNDDSVWLCDEGGNNNNEDDKPITFTITSDDDVSPLSKKVHWPLVDHDRLSEDAQSLQPPDLDTAKRPLPTITINDVDEEEKTPLHDASEKLNEYKKTLIAGVGATPEQSDRSGMSEYHTPQETPTGNGNTRVAAATAVTPWDPTAFSTPPDHVPGTPTLISQDLLIDVDSPDIIFDIKPIRK</sequence>
<feature type="transmembrane region" description="Helical" evidence="2">
    <location>
        <begin position="83"/>
        <end position="100"/>
    </location>
</feature>
<protein>
    <submittedName>
        <fullName evidence="3">Uncharacterized protein</fullName>
    </submittedName>
</protein>
<dbReference type="AlphaFoldDB" id="A0AAV2PI89"/>
<feature type="region of interest" description="Disordered" evidence="1">
    <location>
        <begin position="258"/>
        <end position="283"/>
    </location>
</feature>
<organism evidence="3 4">
    <name type="scientific">Meganyctiphanes norvegica</name>
    <name type="common">Northern krill</name>
    <name type="synonym">Thysanopoda norvegica</name>
    <dbReference type="NCBI Taxonomy" id="48144"/>
    <lineage>
        <taxon>Eukaryota</taxon>
        <taxon>Metazoa</taxon>
        <taxon>Ecdysozoa</taxon>
        <taxon>Arthropoda</taxon>
        <taxon>Crustacea</taxon>
        <taxon>Multicrustacea</taxon>
        <taxon>Malacostraca</taxon>
        <taxon>Eumalacostraca</taxon>
        <taxon>Eucarida</taxon>
        <taxon>Euphausiacea</taxon>
        <taxon>Euphausiidae</taxon>
        <taxon>Meganyctiphanes</taxon>
    </lineage>
</organism>
<name>A0AAV2PI89_MEGNR</name>
<evidence type="ECO:0000313" key="3">
    <source>
        <dbReference type="EMBL" id="CAL4059441.1"/>
    </source>
</evidence>